<evidence type="ECO:0000313" key="6">
    <source>
        <dbReference type="EMBL" id="RAL44418.1"/>
    </source>
</evidence>
<evidence type="ECO:0000313" key="7">
    <source>
        <dbReference type="Proteomes" id="UP000249390"/>
    </source>
</evidence>
<dbReference type="Proteomes" id="UP000249390">
    <property type="component" value="Unassembled WGS sequence"/>
</dbReference>
<evidence type="ECO:0000256" key="1">
    <source>
        <dbReference type="ARBA" id="ARBA00023015"/>
    </source>
</evidence>
<keyword evidence="4" id="KW-0539">Nucleus</keyword>
<dbReference type="PANTHER" id="PTHR31719:SF94">
    <property type="entry name" value="PROTEIN ATAF2"/>
    <property type="match status" value="1"/>
</dbReference>
<dbReference type="AlphaFoldDB" id="A0A328DIF6"/>
<name>A0A328DIF6_9ASTE</name>
<evidence type="ECO:0000256" key="4">
    <source>
        <dbReference type="ARBA" id="ARBA00023242"/>
    </source>
</evidence>
<gene>
    <name evidence="6" type="ORF">DM860_011695</name>
</gene>
<reference evidence="6 7" key="1">
    <citation type="submission" date="2018-06" db="EMBL/GenBank/DDBJ databases">
        <title>The Genome of Cuscuta australis (Dodder) Provides Insight into the Evolution of Plant Parasitism.</title>
        <authorList>
            <person name="Liu H."/>
        </authorList>
    </citation>
    <scope>NUCLEOTIDE SEQUENCE [LARGE SCALE GENOMIC DNA]</scope>
    <source>
        <strain evidence="7">cv. Yunnan</strain>
        <tissue evidence="6">Vines</tissue>
    </source>
</reference>
<evidence type="ECO:0000256" key="3">
    <source>
        <dbReference type="ARBA" id="ARBA00023163"/>
    </source>
</evidence>
<dbReference type="SUPFAM" id="SSF101941">
    <property type="entry name" value="NAC domain"/>
    <property type="match status" value="1"/>
</dbReference>
<dbReference type="Gene3D" id="2.170.150.80">
    <property type="entry name" value="NAC domain"/>
    <property type="match status" value="1"/>
</dbReference>
<dbReference type="PANTHER" id="PTHR31719">
    <property type="entry name" value="NAC TRANSCRIPTION FACTOR 56"/>
    <property type="match status" value="1"/>
</dbReference>
<dbReference type="Pfam" id="PF02365">
    <property type="entry name" value="NAM"/>
    <property type="match status" value="1"/>
</dbReference>
<dbReference type="InterPro" id="IPR003441">
    <property type="entry name" value="NAC-dom"/>
</dbReference>
<protein>
    <recommendedName>
        <fullName evidence="5">NAC domain-containing protein</fullName>
    </recommendedName>
</protein>
<evidence type="ECO:0000259" key="5">
    <source>
        <dbReference type="PROSITE" id="PS51005"/>
    </source>
</evidence>
<feature type="domain" description="NAC" evidence="5">
    <location>
        <begin position="22"/>
        <end position="173"/>
    </location>
</feature>
<keyword evidence="1" id="KW-0805">Transcription regulation</keyword>
<organism evidence="6 7">
    <name type="scientific">Cuscuta australis</name>
    <dbReference type="NCBI Taxonomy" id="267555"/>
    <lineage>
        <taxon>Eukaryota</taxon>
        <taxon>Viridiplantae</taxon>
        <taxon>Streptophyta</taxon>
        <taxon>Embryophyta</taxon>
        <taxon>Tracheophyta</taxon>
        <taxon>Spermatophyta</taxon>
        <taxon>Magnoliopsida</taxon>
        <taxon>eudicotyledons</taxon>
        <taxon>Gunneridae</taxon>
        <taxon>Pentapetalae</taxon>
        <taxon>asterids</taxon>
        <taxon>lamiids</taxon>
        <taxon>Solanales</taxon>
        <taxon>Convolvulaceae</taxon>
        <taxon>Cuscuteae</taxon>
        <taxon>Cuscuta</taxon>
        <taxon>Cuscuta subgen. Grammica</taxon>
        <taxon>Cuscuta sect. Cleistogrammica</taxon>
    </lineage>
</organism>
<dbReference type="PROSITE" id="PS51005">
    <property type="entry name" value="NAC"/>
    <property type="match status" value="1"/>
</dbReference>
<comment type="caution">
    <text evidence="6">The sequence shown here is derived from an EMBL/GenBank/DDBJ whole genome shotgun (WGS) entry which is preliminary data.</text>
</comment>
<keyword evidence="2" id="KW-0238">DNA-binding</keyword>
<dbReference type="EMBL" id="NQVE01000143">
    <property type="protein sequence ID" value="RAL44418.1"/>
    <property type="molecule type" value="Genomic_DNA"/>
</dbReference>
<proteinExistence type="predicted"/>
<dbReference type="GO" id="GO:0003677">
    <property type="term" value="F:DNA binding"/>
    <property type="evidence" value="ECO:0007669"/>
    <property type="project" value="UniProtKB-KW"/>
</dbReference>
<accession>A0A328DIF6</accession>
<evidence type="ECO:0000256" key="2">
    <source>
        <dbReference type="ARBA" id="ARBA00023125"/>
    </source>
</evidence>
<keyword evidence="3" id="KW-0804">Transcription</keyword>
<sequence>MAAPAEMPWTTDPEVEKYLSELPSGYRFRPTDGELVVDYLRNKILEVPMPLNRIRTFKIYDSHPFELYRKFVRKMYGAIARENACYFFTTRKKKYPKGTRTDRTAREGFWKSTTVDLAVVVGDTTVGWKRSLVYHEGPAAESVKTDWLMQEYTLNYNSLPTPITKRVSNNFTL</sequence>
<dbReference type="GO" id="GO:0006355">
    <property type="term" value="P:regulation of DNA-templated transcription"/>
    <property type="evidence" value="ECO:0007669"/>
    <property type="project" value="InterPro"/>
</dbReference>
<keyword evidence="7" id="KW-1185">Reference proteome</keyword>
<dbReference type="InterPro" id="IPR036093">
    <property type="entry name" value="NAC_dom_sf"/>
</dbReference>